<dbReference type="EMBL" id="JANHOG010000623">
    <property type="protein sequence ID" value="KAJ3552740.1"/>
    <property type="molecule type" value="Genomic_DNA"/>
</dbReference>
<dbReference type="Proteomes" id="UP001148662">
    <property type="component" value="Unassembled WGS sequence"/>
</dbReference>
<sequence>MSTSPSSSTVIAAYELDLTNDYCVTATVALAAYEYMITFQHEYEFLSQRRWTAATWLFVANRYMLLASTLTKTIPTGAQSADSLSPTGTASLLGITLTIQYSARHVFRPFRFPPQCHTIGLIGILTTIISDIAAIVVTWLKTFQHVRRAASVGIGAGLGATLIQYGTLYFCVVLVVNILPLVTFLTPSLNLFTDGMTNFMTILPNILISRFLINLRQVDMQGSNDTIDCSRFSTTLNFRVPTLPEFIGNLGEPLANGDEDQDDEDQDDDTDLWGPCSSQLRDEENEDL</sequence>
<comment type="caution">
    <text evidence="1">The sequence shown here is derived from an EMBL/GenBank/DDBJ whole genome shotgun (WGS) entry which is preliminary data.</text>
</comment>
<gene>
    <name evidence="1" type="ORF">NM688_g3994</name>
</gene>
<protein>
    <submittedName>
        <fullName evidence="1">Uncharacterized protein</fullName>
    </submittedName>
</protein>
<reference evidence="1" key="1">
    <citation type="submission" date="2022-07" db="EMBL/GenBank/DDBJ databases">
        <title>Genome Sequence of Phlebia brevispora.</title>
        <authorList>
            <person name="Buettner E."/>
        </authorList>
    </citation>
    <scope>NUCLEOTIDE SEQUENCE</scope>
    <source>
        <strain evidence="1">MPL23</strain>
    </source>
</reference>
<accession>A0ACC1T4D8</accession>
<evidence type="ECO:0000313" key="1">
    <source>
        <dbReference type="EMBL" id="KAJ3552740.1"/>
    </source>
</evidence>
<proteinExistence type="predicted"/>
<keyword evidence="2" id="KW-1185">Reference proteome</keyword>
<name>A0ACC1T4D8_9APHY</name>
<evidence type="ECO:0000313" key="2">
    <source>
        <dbReference type="Proteomes" id="UP001148662"/>
    </source>
</evidence>
<organism evidence="1 2">
    <name type="scientific">Phlebia brevispora</name>
    <dbReference type="NCBI Taxonomy" id="194682"/>
    <lineage>
        <taxon>Eukaryota</taxon>
        <taxon>Fungi</taxon>
        <taxon>Dikarya</taxon>
        <taxon>Basidiomycota</taxon>
        <taxon>Agaricomycotina</taxon>
        <taxon>Agaricomycetes</taxon>
        <taxon>Polyporales</taxon>
        <taxon>Meruliaceae</taxon>
        <taxon>Phlebia</taxon>
    </lineage>
</organism>